<dbReference type="GO" id="GO:0005506">
    <property type="term" value="F:iron ion binding"/>
    <property type="evidence" value="ECO:0007669"/>
    <property type="project" value="InterPro"/>
</dbReference>
<keyword evidence="4 5" id="KW-0349">Heme</keyword>
<evidence type="ECO:0000256" key="3">
    <source>
        <dbReference type="ARBA" id="ARBA00023004"/>
    </source>
</evidence>
<keyword evidence="5" id="KW-0503">Monooxygenase</keyword>
<evidence type="ECO:0000313" key="7">
    <source>
        <dbReference type="Proteomes" id="UP000701801"/>
    </source>
</evidence>
<dbReference type="Proteomes" id="UP000701801">
    <property type="component" value="Unassembled WGS sequence"/>
</dbReference>
<comment type="similarity">
    <text evidence="5">Belongs to the cytochrome P450 family.</text>
</comment>
<comment type="caution">
    <text evidence="6">The sequence shown here is derived from an EMBL/GenBank/DDBJ whole genome shotgun (WGS) entry which is preliminary data.</text>
</comment>
<dbReference type="SUPFAM" id="SSF48264">
    <property type="entry name" value="Cytochrome P450"/>
    <property type="match status" value="1"/>
</dbReference>
<evidence type="ECO:0000256" key="4">
    <source>
        <dbReference type="PIRSR" id="PIRSR602401-1"/>
    </source>
</evidence>
<dbReference type="InterPro" id="IPR050121">
    <property type="entry name" value="Cytochrome_P450_monoxygenase"/>
</dbReference>
<feature type="non-terminal residue" evidence="6">
    <location>
        <position position="1"/>
    </location>
</feature>
<accession>A0A9N9LS34</accession>
<name>A0A9N9LS34_9HELO</name>
<protein>
    <recommendedName>
        <fullName evidence="8">Cytochrome P450</fullName>
    </recommendedName>
</protein>
<organism evidence="6 7">
    <name type="scientific">Hymenoscyphus albidus</name>
    <dbReference type="NCBI Taxonomy" id="595503"/>
    <lineage>
        <taxon>Eukaryota</taxon>
        <taxon>Fungi</taxon>
        <taxon>Dikarya</taxon>
        <taxon>Ascomycota</taxon>
        <taxon>Pezizomycotina</taxon>
        <taxon>Leotiomycetes</taxon>
        <taxon>Helotiales</taxon>
        <taxon>Helotiaceae</taxon>
        <taxon>Hymenoscyphus</taxon>
    </lineage>
</organism>
<keyword evidence="2 4" id="KW-0479">Metal-binding</keyword>
<dbReference type="Pfam" id="PF00067">
    <property type="entry name" value="p450"/>
    <property type="match status" value="1"/>
</dbReference>
<dbReference type="GO" id="GO:0004497">
    <property type="term" value="F:monooxygenase activity"/>
    <property type="evidence" value="ECO:0007669"/>
    <property type="project" value="UniProtKB-KW"/>
</dbReference>
<proteinExistence type="inferred from homology"/>
<evidence type="ECO:0000256" key="1">
    <source>
        <dbReference type="ARBA" id="ARBA00001971"/>
    </source>
</evidence>
<keyword evidence="3 4" id="KW-0408">Iron</keyword>
<feature type="binding site" description="axial binding residue" evidence="4">
    <location>
        <position position="336"/>
    </location>
    <ligand>
        <name>heme</name>
        <dbReference type="ChEBI" id="CHEBI:30413"/>
    </ligand>
    <ligandPart>
        <name>Fe</name>
        <dbReference type="ChEBI" id="CHEBI:18248"/>
    </ligandPart>
</feature>
<evidence type="ECO:0008006" key="8">
    <source>
        <dbReference type="Google" id="ProtNLM"/>
    </source>
</evidence>
<dbReference type="PROSITE" id="PS00086">
    <property type="entry name" value="CYTOCHROME_P450"/>
    <property type="match status" value="1"/>
</dbReference>
<comment type="cofactor">
    <cofactor evidence="1 4">
        <name>heme</name>
        <dbReference type="ChEBI" id="CHEBI:30413"/>
    </cofactor>
</comment>
<dbReference type="InterPro" id="IPR001128">
    <property type="entry name" value="Cyt_P450"/>
</dbReference>
<keyword evidence="5" id="KW-0560">Oxidoreductase</keyword>
<sequence length="397" mass="45044">FTSLWSPLKGKSVHDVEKIHAYYGPIVRIAPSEISVAGPDGWKDIYATRPGHKIFPKNGIWYGGKAIGQPESLINAEQPADHERMRRLINPTFTPKAVESQESTVQFYVDLLISKLRDRAAAKESVDIVSWYNFTTFDIVGDLGFGEPFNCLQDSQYHIWVSTIFTHFKNTFMLGALGCYPLLSKVLRALIPSSVRKPALRNRAMSQEKVHRRLNLEKERNDFMTPVIRGEDSKSMSLSEIEGIFYTIIVAGMIQEGMRMCPPTPAGIPRIVPQGCDTTNISLHSWSTYRSSANFHNPLQFVPERWLQSSITDETSPYYNDKRYAVQVFSLGPRGCLGKNLAWAELRLILARMIWNFDIEIACDADGNAKLLDWTKQKTWVLVEKEPLEVKLTSVQV</sequence>
<dbReference type="AlphaFoldDB" id="A0A9N9LS34"/>
<dbReference type="CDD" id="cd11058">
    <property type="entry name" value="CYP60B-like"/>
    <property type="match status" value="1"/>
</dbReference>
<gene>
    <name evidence="6" type="ORF">HYALB_00012996</name>
</gene>
<keyword evidence="7" id="KW-1185">Reference proteome</keyword>
<dbReference type="GO" id="GO:0016705">
    <property type="term" value="F:oxidoreductase activity, acting on paired donors, with incorporation or reduction of molecular oxygen"/>
    <property type="evidence" value="ECO:0007669"/>
    <property type="project" value="InterPro"/>
</dbReference>
<dbReference type="EMBL" id="CAJVRM010000224">
    <property type="protein sequence ID" value="CAG8977557.1"/>
    <property type="molecule type" value="Genomic_DNA"/>
</dbReference>
<dbReference type="PANTHER" id="PTHR24305:SF199">
    <property type="entry name" value="P450, PUTATIVE (EUROFUNG)-RELATED"/>
    <property type="match status" value="1"/>
</dbReference>
<dbReference type="PANTHER" id="PTHR24305">
    <property type="entry name" value="CYTOCHROME P450"/>
    <property type="match status" value="1"/>
</dbReference>
<dbReference type="Gene3D" id="1.10.630.10">
    <property type="entry name" value="Cytochrome P450"/>
    <property type="match status" value="2"/>
</dbReference>
<reference evidence="6" key="1">
    <citation type="submission" date="2021-07" db="EMBL/GenBank/DDBJ databases">
        <authorList>
            <person name="Durling M."/>
        </authorList>
    </citation>
    <scope>NUCLEOTIDE SEQUENCE</scope>
</reference>
<evidence type="ECO:0000256" key="2">
    <source>
        <dbReference type="ARBA" id="ARBA00022723"/>
    </source>
</evidence>
<dbReference type="InterPro" id="IPR036396">
    <property type="entry name" value="Cyt_P450_sf"/>
</dbReference>
<evidence type="ECO:0000313" key="6">
    <source>
        <dbReference type="EMBL" id="CAG8977557.1"/>
    </source>
</evidence>
<dbReference type="PRINTS" id="PR00463">
    <property type="entry name" value="EP450I"/>
</dbReference>
<evidence type="ECO:0000256" key="5">
    <source>
        <dbReference type="RuleBase" id="RU000461"/>
    </source>
</evidence>
<dbReference type="OrthoDB" id="1470350at2759"/>
<dbReference type="GO" id="GO:0020037">
    <property type="term" value="F:heme binding"/>
    <property type="evidence" value="ECO:0007669"/>
    <property type="project" value="InterPro"/>
</dbReference>
<dbReference type="InterPro" id="IPR017972">
    <property type="entry name" value="Cyt_P450_CS"/>
</dbReference>
<dbReference type="InterPro" id="IPR002401">
    <property type="entry name" value="Cyt_P450_E_grp-I"/>
</dbReference>